<proteinExistence type="predicted"/>
<keyword evidence="2" id="KW-1185">Reference proteome</keyword>
<sequence length="56" mass="6305">MEKVKVQNLARSQAKKSLYSLGRLKPSARCVGLSLIANCEWAKKRIDFIPFLRGSP</sequence>
<organism evidence="1 2">
    <name type="scientific">Nostoc sphaeroides CCNUC1</name>
    <dbReference type="NCBI Taxonomy" id="2653204"/>
    <lineage>
        <taxon>Bacteria</taxon>
        <taxon>Bacillati</taxon>
        <taxon>Cyanobacteriota</taxon>
        <taxon>Cyanophyceae</taxon>
        <taxon>Nostocales</taxon>
        <taxon>Nostocaceae</taxon>
        <taxon>Nostoc</taxon>
    </lineage>
</organism>
<dbReference type="AlphaFoldDB" id="A0A5P8VU09"/>
<dbReference type="KEGG" id="nsh:GXM_01089"/>
<protein>
    <submittedName>
        <fullName evidence="1">Uncharacterized protein</fullName>
    </submittedName>
</protein>
<dbReference type="Proteomes" id="UP000326678">
    <property type="component" value="Chromosome Gxm1"/>
</dbReference>
<evidence type="ECO:0000313" key="2">
    <source>
        <dbReference type="Proteomes" id="UP000326678"/>
    </source>
</evidence>
<accession>A0A5P8VU09</accession>
<evidence type="ECO:0000313" key="1">
    <source>
        <dbReference type="EMBL" id="QFS43616.1"/>
    </source>
</evidence>
<dbReference type="EMBL" id="CP045226">
    <property type="protein sequence ID" value="QFS43616.1"/>
    <property type="molecule type" value="Genomic_DNA"/>
</dbReference>
<reference evidence="1 2" key="1">
    <citation type="submission" date="2019-10" db="EMBL/GenBank/DDBJ databases">
        <title>Genomic and transcriptomic insights into the perfect genentic adaptation of a filamentous nitrogen-fixing cyanobacterium to rice fields.</title>
        <authorList>
            <person name="Chen Z."/>
        </authorList>
    </citation>
    <scope>NUCLEOTIDE SEQUENCE [LARGE SCALE GENOMIC DNA]</scope>
    <source>
        <strain evidence="1">CCNUC1</strain>
    </source>
</reference>
<name>A0A5P8VU09_9NOSO</name>
<gene>
    <name evidence="1" type="ORF">GXM_01089</name>
</gene>